<feature type="repeat" description="ANK" evidence="3">
    <location>
        <begin position="45"/>
        <end position="80"/>
    </location>
</feature>
<evidence type="ECO:0000313" key="6">
    <source>
        <dbReference type="Proteomes" id="UP000271974"/>
    </source>
</evidence>
<dbReference type="PANTHER" id="PTHR24126:SF14">
    <property type="entry name" value="ANK_REP_REGION DOMAIN-CONTAINING PROTEIN"/>
    <property type="match status" value="1"/>
</dbReference>
<dbReference type="EMBL" id="RQTK01001359">
    <property type="protein sequence ID" value="RUS70657.1"/>
    <property type="molecule type" value="Genomic_DNA"/>
</dbReference>
<dbReference type="PROSITE" id="PS50088">
    <property type="entry name" value="ANK_REPEAT"/>
    <property type="match status" value="2"/>
</dbReference>
<keyword evidence="6" id="KW-1185">Reference proteome</keyword>
<dbReference type="STRING" id="188477.A0A433SN65"/>
<comment type="caution">
    <text evidence="5">The sequence shown here is derived from an EMBL/GenBank/DDBJ whole genome shotgun (WGS) entry which is preliminary data.</text>
</comment>
<gene>
    <name evidence="5" type="ORF">EGW08_021578</name>
</gene>
<feature type="repeat" description="ANK" evidence="3">
    <location>
        <begin position="308"/>
        <end position="340"/>
    </location>
</feature>
<evidence type="ECO:0000256" key="1">
    <source>
        <dbReference type="ARBA" id="ARBA00022737"/>
    </source>
</evidence>
<name>A0A433SN65_ELYCH</name>
<proteinExistence type="predicted"/>
<dbReference type="SMART" id="SM00248">
    <property type="entry name" value="ANK"/>
    <property type="match status" value="4"/>
</dbReference>
<keyword evidence="1" id="KW-0677">Repeat</keyword>
<dbReference type="PANTHER" id="PTHR24126">
    <property type="entry name" value="ANKYRIN REPEAT, PH AND SEC7 DOMAIN CONTAINING PROTEIN SECG-RELATED"/>
    <property type="match status" value="1"/>
</dbReference>
<organism evidence="5 6">
    <name type="scientific">Elysia chlorotica</name>
    <name type="common">Eastern emerald elysia</name>
    <name type="synonym">Sea slug</name>
    <dbReference type="NCBI Taxonomy" id="188477"/>
    <lineage>
        <taxon>Eukaryota</taxon>
        <taxon>Metazoa</taxon>
        <taxon>Spiralia</taxon>
        <taxon>Lophotrochozoa</taxon>
        <taxon>Mollusca</taxon>
        <taxon>Gastropoda</taxon>
        <taxon>Heterobranchia</taxon>
        <taxon>Euthyneura</taxon>
        <taxon>Panpulmonata</taxon>
        <taxon>Sacoglossa</taxon>
        <taxon>Placobranchoidea</taxon>
        <taxon>Plakobranchidae</taxon>
        <taxon>Elysia</taxon>
    </lineage>
</organism>
<evidence type="ECO:0000256" key="3">
    <source>
        <dbReference type="PROSITE-ProRule" id="PRU00023"/>
    </source>
</evidence>
<evidence type="ECO:0000313" key="5">
    <source>
        <dbReference type="EMBL" id="RUS70657.1"/>
    </source>
</evidence>
<dbReference type="Gene3D" id="1.25.40.20">
    <property type="entry name" value="Ankyrin repeat-containing domain"/>
    <property type="match status" value="3"/>
</dbReference>
<sequence>MYEGPDSGYEDDPQSELHLLCKTGTLGNILTWLQSSDEEIEWFYEGETALHACVLSGRDDAPDVVSALVEHGCDVNAQNMADGNTALHLCVLHGSFPKDFDIVVALRSKNCDLGVRNKPYIIESVLNSDYAALQRNIQLGGDPNYLNKESDTALNLCIKSDDLRASGQMARCVQMLVDLGAESNIQDVDGRDACRIAEDKGYEDILLILTAKPKKPPLKKKESRKSVVFEPAAPKSVSVDIDDDYPVFGKVMLSRLSCDPGDQHVICKDAEYDALVITRGGSLPHPRSDKTDQSNSKTQKNQRTSGGSGNTSLHLCAERDYGETAKLLLDNHIDYTVKNNEGKTAYDLAQDLDHQSVMAAIEQKREEVQDQWQKAGRKAKWCTIL</sequence>
<dbReference type="Pfam" id="PF12796">
    <property type="entry name" value="Ank_2"/>
    <property type="match status" value="1"/>
</dbReference>
<keyword evidence="2 3" id="KW-0040">ANK repeat</keyword>
<reference evidence="5 6" key="1">
    <citation type="submission" date="2019-01" db="EMBL/GenBank/DDBJ databases">
        <title>A draft genome assembly of the solar-powered sea slug Elysia chlorotica.</title>
        <authorList>
            <person name="Cai H."/>
            <person name="Li Q."/>
            <person name="Fang X."/>
            <person name="Li J."/>
            <person name="Curtis N.E."/>
            <person name="Altenburger A."/>
            <person name="Shibata T."/>
            <person name="Feng M."/>
            <person name="Maeda T."/>
            <person name="Schwartz J.A."/>
            <person name="Shigenobu S."/>
            <person name="Lundholm N."/>
            <person name="Nishiyama T."/>
            <person name="Yang H."/>
            <person name="Hasebe M."/>
            <person name="Li S."/>
            <person name="Pierce S.K."/>
            <person name="Wang J."/>
        </authorList>
    </citation>
    <scope>NUCLEOTIDE SEQUENCE [LARGE SCALE GENOMIC DNA]</scope>
    <source>
        <strain evidence="5">EC2010</strain>
        <tissue evidence="5">Whole organism of an adult</tissue>
    </source>
</reference>
<protein>
    <submittedName>
        <fullName evidence="5">Uncharacterized protein</fullName>
    </submittedName>
</protein>
<dbReference type="AlphaFoldDB" id="A0A433SN65"/>
<evidence type="ECO:0000256" key="4">
    <source>
        <dbReference type="SAM" id="MobiDB-lite"/>
    </source>
</evidence>
<dbReference type="OrthoDB" id="2157354at2759"/>
<dbReference type="SUPFAM" id="SSF48403">
    <property type="entry name" value="Ankyrin repeat"/>
    <property type="match status" value="1"/>
</dbReference>
<accession>A0A433SN65</accession>
<dbReference type="InterPro" id="IPR002110">
    <property type="entry name" value="Ankyrin_rpt"/>
</dbReference>
<dbReference type="InterPro" id="IPR036770">
    <property type="entry name" value="Ankyrin_rpt-contain_sf"/>
</dbReference>
<feature type="region of interest" description="Disordered" evidence="4">
    <location>
        <begin position="279"/>
        <end position="314"/>
    </location>
</feature>
<dbReference type="PROSITE" id="PS50297">
    <property type="entry name" value="ANK_REP_REGION"/>
    <property type="match status" value="1"/>
</dbReference>
<feature type="compositionally biased region" description="Polar residues" evidence="4">
    <location>
        <begin position="293"/>
        <end position="313"/>
    </location>
</feature>
<evidence type="ECO:0000256" key="2">
    <source>
        <dbReference type="ARBA" id="ARBA00023043"/>
    </source>
</evidence>
<dbReference type="Pfam" id="PF13857">
    <property type="entry name" value="Ank_5"/>
    <property type="match status" value="1"/>
</dbReference>
<dbReference type="Proteomes" id="UP000271974">
    <property type="component" value="Unassembled WGS sequence"/>
</dbReference>